<evidence type="ECO:0000313" key="3">
    <source>
        <dbReference type="EMBL" id="HAF72560.1"/>
    </source>
</evidence>
<feature type="transmembrane region" description="Helical" evidence="2">
    <location>
        <begin position="14"/>
        <end position="36"/>
    </location>
</feature>
<dbReference type="PROSITE" id="PS51318">
    <property type="entry name" value="TAT"/>
    <property type="match status" value="1"/>
</dbReference>
<dbReference type="InterPro" id="IPR006311">
    <property type="entry name" value="TAT_signal"/>
</dbReference>
<feature type="region of interest" description="Disordered" evidence="1">
    <location>
        <begin position="867"/>
        <end position="893"/>
    </location>
</feature>
<evidence type="ECO:0000256" key="1">
    <source>
        <dbReference type="SAM" id="MobiDB-lite"/>
    </source>
</evidence>
<dbReference type="EMBL" id="DMDD01000143">
    <property type="protein sequence ID" value="HAF72560.1"/>
    <property type="molecule type" value="Genomic_DNA"/>
</dbReference>
<dbReference type="InterPro" id="IPR017853">
    <property type="entry name" value="GH"/>
</dbReference>
<sequence length="893" mass="95487">MPPSPHGRSIHRRVFLAGAGLTGTAAVGGLAALHFLSDSSDDSDAPDTPAAVDPGDLQLITGDASHPGRVTVTTADGRELVHFDGYRFSGNLGTRGATVDTSSPGTVHVDFEVPGDGYTAAVTWRAVGGTVTGDWEFTLPGDADEDALSGGRMIRTLIDADPTVQVPATRWARDPRGGVPYLERVTEHIFTDWAVDDARICGVFTVAGCRDSIPTSIHVPPTRGDDGIWRATVVFRTDPAVAEARELVHDGRLLLAGGVLGHPELPEPLIDVHLPDTYNVFEESGTRTVTVGVAGAPGETAVDLLVRDYDGAEVHHSSVTVSVPDSVRHQDAQVEITLPDDRNWYCLDVTSGSSFARTTAAVWPRYDFGPAEQSIIGLGGFSTLDQGSQEPGLEPVAEERALWERLGVRHLRNPWLSAEESEATGIRTGLLPSGTPGQFDDPDAQSFDDWTEDALTRGEDSGVEIYELLNEWNARGSGDEISALATEYSDRWLVPFHAAKERTGSDAALLAASMAGWDSTFLDTLRDRGSWELLDGIAEHAGRGNYTADYDGATWNFLGQTRQARAYLDEHPGPDQLWLTEAYACTRPNTWWNDPPRVAADAVFLSLLLAKACNVKGVHWYQLTDGLWHDKYGVDPSDPEYHYGLFHVDRSPKPSAAAFAHASEVLDGASFLGWLESVHPDLHGLRFTTGGREVRVLWSRQNGYITNATRVGTDFHPFPEPWETSGEPTLRVSVPDGATCSDVLGRPVAVTDGAVEVGGSPVTVVDDAGDGDWPTVVDGEASVALTGVSVRRDGTSLTVDGDNATGGTLTLRITGRQVGGEVTETELKVPEGGFSESVDLGEAMPEDSSAVGVNPGQPAQVRILAERREKLTPEAAQPQGWRGGGGRPRGGGG</sequence>
<gene>
    <name evidence="3" type="ORF">DCL06_06440</name>
</gene>
<protein>
    <submittedName>
        <fullName evidence="3">Uncharacterized protein</fullName>
    </submittedName>
</protein>
<name>A0A3B9QUA0_9CORY</name>
<keyword evidence="2" id="KW-0472">Membrane</keyword>
<evidence type="ECO:0000256" key="2">
    <source>
        <dbReference type="SAM" id="Phobius"/>
    </source>
</evidence>
<feature type="compositionally biased region" description="Gly residues" evidence="1">
    <location>
        <begin position="881"/>
        <end position="893"/>
    </location>
</feature>
<dbReference type="Gene3D" id="3.20.20.80">
    <property type="entry name" value="Glycosidases"/>
    <property type="match status" value="1"/>
</dbReference>
<dbReference type="Proteomes" id="UP000260925">
    <property type="component" value="Unassembled WGS sequence"/>
</dbReference>
<accession>A0A3B9QUA0</accession>
<keyword evidence="2" id="KW-0812">Transmembrane</keyword>
<dbReference type="SUPFAM" id="SSF51445">
    <property type="entry name" value="(Trans)glycosidases"/>
    <property type="match status" value="1"/>
</dbReference>
<feature type="non-terminal residue" evidence="3">
    <location>
        <position position="893"/>
    </location>
</feature>
<keyword evidence="2" id="KW-1133">Transmembrane helix</keyword>
<comment type="caution">
    <text evidence="3">The sequence shown here is derived from an EMBL/GenBank/DDBJ whole genome shotgun (WGS) entry which is preliminary data.</text>
</comment>
<evidence type="ECO:0000313" key="4">
    <source>
        <dbReference type="Proteomes" id="UP000260925"/>
    </source>
</evidence>
<reference evidence="3 4" key="1">
    <citation type="journal article" date="2018" name="Nat. Biotechnol.">
        <title>A standardized bacterial taxonomy based on genome phylogeny substantially revises the tree of life.</title>
        <authorList>
            <person name="Parks D.H."/>
            <person name="Chuvochina M."/>
            <person name="Waite D.W."/>
            <person name="Rinke C."/>
            <person name="Skarshewski A."/>
            <person name="Chaumeil P.A."/>
            <person name="Hugenholtz P."/>
        </authorList>
    </citation>
    <scope>NUCLEOTIDE SEQUENCE [LARGE SCALE GENOMIC DNA]</scope>
    <source>
        <strain evidence="3">UBA9851</strain>
    </source>
</reference>
<dbReference type="AlphaFoldDB" id="A0A3B9QUA0"/>
<proteinExistence type="predicted"/>
<organism evidence="3 4">
    <name type="scientific">Corynebacterium variabile</name>
    <dbReference type="NCBI Taxonomy" id="1727"/>
    <lineage>
        <taxon>Bacteria</taxon>
        <taxon>Bacillati</taxon>
        <taxon>Actinomycetota</taxon>
        <taxon>Actinomycetes</taxon>
        <taxon>Mycobacteriales</taxon>
        <taxon>Corynebacteriaceae</taxon>
        <taxon>Corynebacterium</taxon>
    </lineage>
</organism>